<accession>A0A810QFW8</accession>
<gene>
    <name evidence="1" type="ORF">MM59RIKEN_18200</name>
</gene>
<keyword evidence="2" id="KW-1185">Reference proteome</keyword>
<dbReference type="EMBL" id="AP023420">
    <property type="protein sequence ID" value="BCK84501.1"/>
    <property type="molecule type" value="Genomic_DNA"/>
</dbReference>
<dbReference type="AlphaFoldDB" id="A0A810QFW8"/>
<name>A0A810QFW8_9FIRM</name>
<reference evidence="1" key="1">
    <citation type="submission" date="2020-09" db="EMBL/GenBank/DDBJ databases">
        <title>New species isolated from human feces.</title>
        <authorList>
            <person name="Kitahara M."/>
            <person name="Shigeno Y."/>
            <person name="Shime M."/>
            <person name="Matsumoto Y."/>
            <person name="Nakamura S."/>
            <person name="Motooka D."/>
            <person name="Fukuoka S."/>
            <person name="Nishikawa H."/>
            <person name="Benno Y."/>
        </authorList>
    </citation>
    <scope>NUCLEOTIDE SEQUENCE</scope>
    <source>
        <strain evidence="1">MM59</strain>
    </source>
</reference>
<organism evidence="1 2">
    <name type="scientific">Pusillibacter faecalis</name>
    <dbReference type="NCBI Taxonomy" id="2714358"/>
    <lineage>
        <taxon>Bacteria</taxon>
        <taxon>Bacillati</taxon>
        <taxon>Bacillota</taxon>
        <taxon>Clostridia</taxon>
        <taxon>Eubacteriales</taxon>
        <taxon>Oscillospiraceae</taxon>
        <taxon>Pusillibacter</taxon>
    </lineage>
</organism>
<evidence type="ECO:0000313" key="1">
    <source>
        <dbReference type="EMBL" id="BCK84501.1"/>
    </source>
</evidence>
<dbReference type="KEGG" id="pfaa:MM59RIKEN_18200"/>
<dbReference type="Proteomes" id="UP000679848">
    <property type="component" value="Chromosome"/>
</dbReference>
<proteinExistence type="predicted"/>
<sequence>MKYPVKPPAFPYNWRSATVADILPDTHPAIIDWETFALTRDLRQHHL</sequence>
<protein>
    <submittedName>
        <fullName evidence="1">Uncharacterized protein</fullName>
    </submittedName>
</protein>
<evidence type="ECO:0000313" key="2">
    <source>
        <dbReference type="Proteomes" id="UP000679848"/>
    </source>
</evidence>